<name>A0A093XJ16_TALMA</name>
<dbReference type="EMBL" id="JPOX01000024">
    <property type="protein sequence ID" value="KFX45223.1"/>
    <property type="molecule type" value="Genomic_DNA"/>
</dbReference>
<gene>
    <name evidence="3" type="ORF">GQ26_0240780</name>
</gene>
<feature type="compositionally biased region" description="Low complexity" evidence="2">
    <location>
        <begin position="121"/>
        <end position="145"/>
    </location>
</feature>
<keyword evidence="1" id="KW-0175">Coiled coil</keyword>
<feature type="region of interest" description="Disordered" evidence="2">
    <location>
        <begin position="25"/>
        <end position="49"/>
    </location>
</feature>
<evidence type="ECO:0000256" key="2">
    <source>
        <dbReference type="SAM" id="MobiDB-lite"/>
    </source>
</evidence>
<feature type="compositionally biased region" description="Polar residues" evidence="2">
    <location>
        <begin position="29"/>
        <end position="38"/>
    </location>
</feature>
<organism evidence="3">
    <name type="scientific">Talaromyces marneffei PM1</name>
    <dbReference type="NCBI Taxonomy" id="1077442"/>
    <lineage>
        <taxon>Eukaryota</taxon>
        <taxon>Fungi</taxon>
        <taxon>Dikarya</taxon>
        <taxon>Ascomycota</taxon>
        <taxon>Pezizomycotina</taxon>
        <taxon>Eurotiomycetes</taxon>
        <taxon>Eurotiomycetidae</taxon>
        <taxon>Eurotiales</taxon>
        <taxon>Trichocomaceae</taxon>
        <taxon>Talaromyces</taxon>
        <taxon>Talaromyces sect. Talaromyces</taxon>
    </lineage>
</organism>
<sequence length="445" mass="49842">MASTPISMPLNILTKQQLKKSEDSLALSHISQCRNEPSPTEGRDDSALSLKQIPSLNNNSISSFTIGASWLTKSNSLHSSSSSVYSSSEPNNKRQYTMTTTNSETSARSSIISQSQESAKSTVSSVGVTSVSEDSQYSQKSAQQQRQHKQKRRGEGLKQALSLSSLQMRDSFERNPFKWLCRRSDASIQLSTSQLKVDQVLELEDQFDGLVQRKDVKMQPPQVTPTELGPMIVQRMERLEEKIDIFFSGLSTPASRSMRNTADATGLNPDGKKPSHNTYAHSQRNDFPNTKTDINNHLKILTAEINHLTKSNNNLSSCIDALGSSGLIDLLEMLSCSLERLYAAINSLRDEQEQQQDAASKKENSEQQLESQIEIIQRLGFLLGQREEQLKHERKLNQSYRKNIEGLEEMIHVLEEEWERALPLMVRSDVEGVSDVIGRLSRGVV</sequence>
<accession>A0A093XJ16</accession>
<protein>
    <submittedName>
        <fullName evidence="3">Uncharacterized protein</fullName>
    </submittedName>
</protein>
<proteinExistence type="predicted"/>
<dbReference type="HOGENOM" id="CLU_618444_0_0_1"/>
<feature type="region of interest" description="Disordered" evidence="2">
    <location>
        <begin position="256"/>
        <end position="290"/>
    </location>
</feature>
<reference evidence="3" key="1">
    <citation type="journal article" date="2014" name="PLoS Genet.">
        <title>Signature Gene Expression Reveals Novel Clues to the Molecular Mechanisms of Dimorphic Transition in Penicillium marneffei.</title>
        <authorList>
            <person name="Yang E."/>
            <person name="Wang G."/>
            <person name="Cai J."/>
            <person name="Woo P.C."/>
            <person name="Lau S.K."/>
            <person name="Yuen K.-Y."/>
            <person name="Chow W.-N."/>
            <person name="Lin X."/>
        </authorList>
    </citation>
    <scope>NUCLEOTIDE SEQUENCE [LARGE SCALE GENOMIC DNA]</scope>
    <source>
        <strain evidence="3">PM1</strain>
    </source>
</reference>
<evidence type="ECO:0000256" key="1">
    <source>
        <dbReference type="SAM" id="Coils"/>
    </source>
</evidence>
<comment type="caution">
    <text evidence="3">The sequence shown here is derived from an EMBL/GenBank/DDBJ whole genome shotgun (WGS) entry which is preliminary data.</text>
</comment>
<dbReference type="AlphaFoldDB" id="A0A093XJ16"/>
<feature type="region of interest" description="Disordered" evidence="2">
    <location>
        <begin position="79"/>
        <end position="157"/>
    </location>
</feature>
<feature type="compositionally biased region" description="Polar residues" evidence="2">
    <location>
        <begin position="89"/>
        <end position="120"/>
    </location>
</feature>
<evidence type="ECO:0000313" key="3">
    <source>
        <dbReference type="EMBL" id="KFX45223.1"/>
    </source>
</evidence>
<feature type="compositionally biased region" description="Polar residues" evidence="2">
    <location>
        <begin position="276"/>
        <end position="290"/>
    </location>
</feature>
<feature type="compositionally biased region" description="Low complexity" evidence="2">
    <location>
        <begin position="79"/>
        <end position="88"/>
    </location>
</feature>
<feature type="coiled-coil region" evidence="1">
    <location>
        <begin position="331"/>
        <end position="417"/>
    </location>
</feature>